<dbReference type="SMART" id="SM00164">
    <property type="entry name" value="TBC"/>
    <property type="match status" value="1"/>
</dbReference>
<feature type="compositionally biased region" description="Basic and acidic residues" evidence="2">
    <location>
        <begin position="630"/>
        <end position="654"/>
    </location>
</feature>
<name>A0A4S2MPV7_9PEZI</name>
<feature type="region of interest" description="Disordered" evidence="2">
    <location>
        <begin position="373"/>
        <end position="411"/>
    </location>
</feature>
<gene>
    <name evidence="4" type="ORF">EX30DRAFT_397269</name>
</gene>
<reference evidence="4 5" key="1">
    <citation type="submission" date="2019-04" db="EMBL/GenBank/DDBJ databases">
        <title>Comparative genomics and transcriptomics to analyze fruiting body development in filamentous ascomycetes.</title>
        <authorList>
            <consortium name="DOE Joint Genome Institute"/>
            <person name="Lutkenhaus R."/>
            <person name="Traeger S."/>
            <person name="Breuer J."/>
            <person name="Kuo A."/>
            <person name="Lipzen A."/>
            <person name="Pangilinan J."/>
            <person name="Dilworth D."/>
            <person name="Sandor L."/>
            <person name="Poggeler S."/>
            <person name="Barry K."/>
            <person name="Grigoriev I.V."/>
            <person name="Nowrousian M."/>
        </authorList>
    </citation>
    <scope>NUCLEOTIDE SEQUENCE [LARGE SCALE GENOMIC DNA]</scope>
    <source>
        <strain evidence="4 5">CBS 389.68</strain>
    </source>
</reference>
<feature type="region of interest" description="Disordered" evidence="2">
    <location>
        <begin position="538"/>
        <end position="575"/>
    </location>
</feature>
<evidence type="ECO:0000313" key="4">
    <source>
        <dbReference type="EMBL" id="TGZ79105.1"/>
    </source>
</evidence>
<dbReference type="GO" id="GO:0005096">
    <property type="term" value="F:GTPase activator activity"/>
    <property type="evidence" value="ECO:0007669"/>
    <property type="project" value="UniProtKB-KW"/>
</dbReference>
<dbReference type="FunFam" id="1.10.8.270:FF:000031">
    <property type="entry name" value="TBC1 domain family member 5"/>
    <property type="match status" value="1"/>
</dbReference>
<dbReference type="InterPro" id="IPR000195">
    <property type="entry name" value="Rab-GAP-TBC_dom"/>
</dbReference>
<keyword evidence="1" id="KW-0343">GTPase activation</keyword>
<dbReference type="InParanoid" id="A0A4S2MPV7"/>
<organism evidence="4 5">
    <name type="scientific">Ascodesmis nigricans</name>
    <dbReference type="NCBI Taxonomy" id="341454"/>
    <lineage>
        <taxon>Eukaryota</taxon>
        <taxon>Fungi</taxon>
        <taxon>Dikarya</taxon>
        <taxon>Ascomycota</taxon>
        <taxon>Pezizomycotina</taxon>
        <taxon>Pezizomycetes</taxon>
        <taxon>Pezizales</taxon>
        <taxon>Ascodesmidaceae</taxon>
        <taxon>Ascodesmis</taxon>
    </lineage>
</organism>
<dbReference type="SUPFAM" id="SSF47923">
    <property type="entry name" value="Ypt/Rab-GAP domain of gyp1p"/>
    <property type="match status" value="2"/>
</dbReference>
<keyword evidence="5" id="KW-1185">Reference proteome</keyword>
<feature type="region of interest" description="Disordered" evidence="2">
    <location>
        <begin position="630"/>
        <end position="661"/>
    </location>
</feature>
<dbReference type="Pfam" id="PF00566">
    <property type="entry name" value="RabGAP-TBC"/>
    <property type="match status" value="1"/>
</dbReference>
<dbReference type="Proteomes" id="UP000298138">
    <property type="component" value="Unassembled WGS sequence"/>
</dbReference>
<feature type="domain" description="Rab-GAP TBC" evidence="3">
    <location>
        <begin position="37"/>
        <end position="301"/>
    </location>
</feature>
<dbReference type="AlphaFoldDB" id="A0A4S2MPV7"/>
<dbReference type="PROSITE" id="PS50086">
    <property type="entry name" value="TBC_RABGAP"/>
    <property type="match status" value="1"/>
</dbReference>
<dbReference type="Gene3D" id="1.10.8.270">
    <property type="entry name" value="putative rabgap domain of human tbc1 domain family member 14 like domains"/>
    <property type="match status" value="1"/>
</dbReference>
<dbReference type="PANTHER" id="PTHR22957:SF337">
    <property type="entry name" value="TBC1 DOMAIN FAMILY MEMBER 5"/>
    <property type="match status" value="1"/>
</dbReference>
<dbReference type="Gene3D" id="1.10.472.80">
    <property type="entry name" value="Ypt/Rab-GAP domain of gyp1p, domain 3"/>
    <property type="match status" value="1"/>
</dbReference>
<dbReference type="PANTHER" id="PTHR22957">
    <property type="entry name" value="TBC1 DOMAIN FAMILY MEMBER GTPASE-ACTIVATING PROTEIN"/>
    <property type="match status" value="1"/>
</dbReference>
<evidence type="ECO:0000256" key="1">
    <source>
        <dbReference type="ARBA" id="ARBA00022468"/>
    </source>
</evidence>
<protein>
    <submittedName>
        <fullName evidence="4">RabGAP/TBC</fullName>
    </submittedName>
</protein>
<sequence>MLSLNDARLRWNQIFDNFSSASSLKQAISEQLGAEDPCVAGLRSVCWKLFILYPSYTPQLWVPELRVHRSTYEALCTEHLTLIRGGTLGAPDIDPLAEDEGNPWEQYRLDVELRAEIMQDVERCMPDIEFFRQPTIQTKLCDLLMVYCKSADGKSLGYRQGLHELAAVLLWVVWNDAVEVKPPEEEKLETLDEKEDLMEVVLDGRFVENDTWALFCAVMKHAKEWYDAGPEGQSGCAPIVAKSKYIHEALLMATDPELAMHLKALDVLPQVFLIRWIRLLFSREFPFEDLLKVWDALFAEDTDLHLVDLVCVAMLLRIRWQLLEADYSTALTLVLRYPSPLDTPPATFVEDAIYLRDNLSSEGGNVIIQKYSKRTPSVASSNSRPTPPSRRRFAGRSTQQRTLSPSKSWTPASGIESIVQDVAKNVLSQSQRWGVNRAVRGAVEVRRSLAPSPGPPIPHPKNISSEEQELVKQNAKLIKRIAADEERQRTLARILELGMQAVENGNHAEGTRRLSHVKECLLDLTKVVNRSLLQQHVPVSLPGSPSPPLLSSPPIGTDDQGISATRTPNNAASGRPVIKKVAISPPGSFVKASFKNNSDPDFLSRTERPRTTLAQSSFAWMLGDDPAEKIKSSFVPKDKQGKRTGEAAKGKDGSMKANDIEDDVVDLGELGKMKGPL</sequence>
<evidence type="ECO:0000259" key="3">
    <source>
        <dbReference type="PROSITE" id="PS50086"/>
    </source>
</evidence>
<dbReference type="FunFam" id="1.10.472.80:FF:000038">
    <property type="entry name" value="TBC1 domain family member 5"/>
    <property type="match status" value="1"/>
</dbReference>
<feature type="compositionally biased region" description="Polar residues" evidence="2">
    <location>
        <begin position="396"/>
        <end position="411"/>
    </location>
</feature>
<accession>A0A4S2MPV7</accession>
<evidence type="ECO:0000313" key="5">
    <source>
        <dbReference type="Proteomes" id="UP000298138"/>
    </source>
</evidence>
<dbReference type="OrthoDB" id="27140at2759"/>
<dbReference type="InterPro" id="IPR035969">
    <property type="entry name" value="Rab-GAP_TBC_sf"/>
</dbReference>
<dbReference type="EMBL" id="ML220134">
    <property type="protein sequence ID" value="TGZ79105.1"/>
    <property type="molecule type" value="Genomic_DNA"/>
</dbReference>
<proteinExistence type="predicted"/>
<evidence type="ECO:0000256" key="2">
    <source>
        <dbReference type="SAM" id="MobiDB-lite"/>
    </source>
</evidence>
<feature type="compositionally biased region" description="Polar residues" evidence="2">
    <location>
        <begin position="560"/>
        <end position="572"/>
    </location>
</feature>
<dbReference type="STRING" id="341454.A0A4S2MPV7"/>